<dbReference type="GO" id="GO:0005634">
    <property type="term" value="C:nucleus"/>
    <property type="evidence" value="ECO:0007669"/>
    <property type="project" value="UniProtKB-SubCell"/>
</dbReference>
<dbReference type="GO" id="GO:0003677">
    <property type="term" value="F:DNA binding"/>
    <property type="evidence" value="ECO:0007669"/>
    <property type="project" value="InterPro"/>
</dbReference>
<dbReference type="EMBL" id="ML178843">
    <property type="protein sequence ID" value="TFK97941.1"/>
    <property type="molecule type" value="Genomic_DNA"/>
</dbReference>
<evidence type="ECO:0000256" key="3">
    <source>
        <dbReference type="ARBA" id="ARBA00022771"/>
    </source>
</evidence>
<reference evidence="8 9" key="1">
    <citation type="journal article" date="2019" name="Nat. Ecol. Evol.">
        <title>Megaphylogeny resolves global patterns of mushroom evolution.</title>
        <authorList>
            <person name="Varga T."/>
            <person name="Krizsan K."/>
            <person name="Foldi C."/>
            <person name="Dima B."/>
            <person name="Sanchez-Garcia M."/>
            <person name="Sanchez-Ramirez S."/>
            <person name="Szollosi G.J."/>
            <person name="Szarkandi J.G."/>
            <person name="Papp V."/>
            <person name="Albert L."/>
            <person name="Andreopoulos W."/>
            <person name="Angelini C."/>
            <person name="Antonin V."/>
            <person name="Barry K.W."/>
            <person name="Bougher N.L."/>
            <person name="Buchanan P."/>
            <person name="Buyck B."/>
            <person name="Bense V."/>
            <person name="Catcheside P."/>
            <person name="Chovatia M."/>
            <person name="Cooper J."/>
            <person name="Damon W."/>
            <person name="Desjardin D."/>
            <person name="Finy P."/>
            <person name="Geml J."/>
            <person name="Haridas S."/>
            <person name="Hughes K."/>
            <person name="Justo A."/>
            <person name="Karasinski D."/>
            <person name="Kautmanova I."/>
            <person name="Kiss B."/>
            <person name="Kocsube S."/>
            <person name="Kotiranta H."/>
            <person name="LaButti K.M."/>
            <person name="Lechner B.E."/>
            <person name="Liimatainen K."/>
            <person name="Lipzen A."/>
            <person name="Lukacs Z."/>
            <person name="Mihaltcheva S."/>
            <person name="Morgado L.N."/>
            <person name="Niskanen T."/>
            <person name="Noordeloos M.E."/>
            <person name="Ohm R.A."/>
            <person name="Ortiz-Santana B."/>
            <person name="Ovrebo C."/>
            <person name="Racz N."/>
            <person name="Riley R."/>
            <person name="Savchenko A."/>
            <person name="Shiryaev A."/>
            <person name="Soop K."/>
            <person name="Spirin V."/>
            <person name="Szebenyi C."/>
            <person name="Tomsovsky M."/>
            <person name="Tulloss R.E."/>
            <person name="Uehling J."/>
            <person name="Grigoriev I.V."/>
            <person name="Vagvolgyi C."/>
            <person name="Papp T."/>
            <person name="Martin F.M."/>
            <person name="Miettinen O."/>
            <person name="Hibbett D.S."/>
            <person name="Nagy L.G."/>
        </authorList>
    </citation>
    <scope>NUCLEOTIDE SEQUENCE [LARGE SCALE GENOMIC DNA]</scope>
    <source>
        <strain evidence="8 9">CBS 309.79</strain>
    </source>
</reference>
<dbReference type="InterPro" id="IPR001510">
    <property type="entry name" value="Znf_PARP"/>
</dbReference>
<dbReference type="GO" id="GO:0008270">
    <property type="term" value="F:zinc ion binding"/>
    <property type="evidence" value="ECO:0007669"/>
    <property type="project" value="UniProtKB-KW"/>
</dbReference>
<keyword evidence="9" id="KW-1185">Reference proteome</keyword>
<evidence type="ECO:0000256" key="4">
    <source>
        <dbReference type="ARBA" id="ARBA00022833"/>
    </source>
</evidence>
<dbReference type="AlphaFoldDB" id="A0A5C3Q852"/>
<dbReference type="SMART" id="SM01336">
    <property type="entry name" value="zf-PARP"/>
    <property type="match status" value="1"/>
</dbReference>
<evidence type="ECO:0000256" key="6">
    <source>
        <dbReference type="SAM" id="MobiDB-lite"/>
    </source>
</evidence>
<proteinExistence type="predicted"/>
<name>A0A5C3Q852_9AGAR</name>
<organism evidence="8 9">
    <name type="scientific">Pterulicium gracile</name>
    <dbReference type="NCBI Taxonomy" id="1884261"/>
    <lineage>
        <taxon>Eukaryota</taxon>
        <taxon>Fungi</taxon>
        <taxon>Dikarya</taxon>
        <taxon>Basidiomycota</taxon>
        <taxon>Agaricomycotina</taxon>
        <taxon>Agaricomycetes</taxon>
        <taxon>Agaricomycetidae</taxon>
        <taxon>Agaricales</taxon>
        <taxon>Pleurotineae</taxon>
        <taxon>Pterulaceae</taxon>
        <taxon>Pterulicium</taxon>
    </lineage>
</organism>
<dbReference type="SUPFAM" id="SSF57716">
    <property type="entry name" value="Glucocorticoid receptor-like (DNA-binding domain)"/>
    <property type="match status" value="1"/>
</dbReference>
<dbReference type="Proteomes" id="UP000305067">
    <property type="component" value="Unassembled WGS sequence"/>
</dbReference>
<dbReference type="InterPro" id="IPR036957">
    <property type="entry name" value="Znf_PARP_sf"/>
</dbReference>
<feature type="region of interest" description="Disordered" evidence="6">
    <location>
        <begin position="88"/>
        <end position="127"/>
    </location>
</feature>
<keyword evidence="4" id="KW-0862">Zinc</keyword>
<gene>
    <name evidence="8" type="ORF">BDV98DRAFT_613935</name>
</gene>
<sequence>MSEDKKTGYRLEYASTARAKCKGPKPCSGAPILKGALRMGTLVEIAGHSSFQWRHWGCVTAKLIGNMKKNFSDADDLDGFEDLKPEDQERVKKAYEAGEVDPADATVAPEGEEEGGSQGETQEEERR</sequence>
<dbReference type="STRING" id="1884261.A0A5C3Q852"/>
<evidence type="ECO:0000256" key="2">
    <source>
        <dbReference type="ARBA" id="ARBA00022723"/>
    </source>
</evidence>
<dbReference type="PROSITE" id="PS50064">
    <property type="entry name" value="ZF_PARP_2"/>
    <property type="match status" value="1"/>
</dbReference>
<evidence type="ECO:0000256" key="5">
    <source>
        <dbReference type="ARBA" id="ARBA00023242"/>
    </source>
</evidence>
<feature type="domain" description="PARP-type" evidence="7">
    <location>
        <begin position="9"/>
        <end position="99"/>
    </location>
</feature>
<comment type="subcellular location">
    <subcellularLocation>
        <location evidence="1">Nucleus</location>
    </subcellularLocation>
</comment>
<keyword evidence="3" id="KW-0863">Zinc-finger</keyword>
<keyword evidence="5" id="KW-0539">Nucleus</keyword>
<evidence type="ECO:0000313" key="9">
    <source>
        <dbReference type="Proteomes" id="UP000305067"/>
    </source>
</evidence>
<accession>A0A5C3Q852</accession>
<protein>
    <recommendedName>
        <fullName evidence="7">PARP-type domain-containing protein</fullName>
    </recommendedName>
</protein>
<evidence type="ECO:0000256" key="1">
    <source>
        <dbReference type="ARBA" id="ARBA00004123"/>
    </source>
</evidence>
<dbReference type="Gene3D" id="3.30.1740.10">
    <property type="entry name" value="Zinc finger, PARP-type"/>
    <property type="match status" value="1"/>
</dbReference>
<dbReference type="OrthoDB" id="429950at2759"/>
<evidence type="ECO:0000313" key="8">
    <source>
        <dbReference type="EMBL" id="TFK97941.1"/>
    </source>
</evidence>
<keyword evidence="2" id="KW-0479">Metal-binding</keyword>
<evidence type="ECO:0000259" key="7">
    <source>
        <dbReference type="PROSITE" id="PS50064"/>
    </source>
</evidence>
<dbReference type="Pfam" id="PF00645">
    <property type="entry name" value="zf-PARP"/>
    <property type="match status" value="1"/>
</dbReference>